<feature type="domain" description="DM10" evidence="7">
    <location>
        <begin position="64"/>
        <end position="171"/>
    </location>
</feature>
<evidence type="ECO:0000256" key="1">
    <source>
        <dbReference type="ARBA" id="ARBA00004138"/>
    </source>
</evidence>
<comment type="subcellular location">
    <subcellularLocation>
        <location evidence="1">Cell projection</location>
        <location evidence="1">Cilium</location>
    </subcellularLocation>
    <subcellularLocation>
        <location evidence="2">Cytoplasm</location>
        <location evidence="2">Cytoskeleton</location>
    </subcellularLocation>
</comment>
<name>A0A7S2KD66_9STRA</name>
<dbReference type="GO" id="GO:0007052">
    <property type="term" value="P:mitotic spindle organization"/>
    <property type="evidence" value="ECO:0007669"/>
    <property type="project" value="TreeGrafter"/>
</dbReference>
<dbReference type="InterPro" id="IPR006602">
    <property type="entry name" value="DM10_dom"/>
</dbReference>
<reference evidence="8" key="1">
    <citation type="submission" date="2021-01" db="EMBL/GenBank/DDBJ databases">
        <authorList>
            <person name="Corre E."/>
            <person name="Pelletier E."/>
            <person name="Niang G."/>
            <person name="Scheremetjew M."/>
            <person name="Finn R."/>
            <person name="Kale V."/>
            <person name="Holt S."/>
            <person name="Cochrane G."/>
            <person name="Meng A."/>
            <person name="Brown T."/>
            <person name="Cohen L."/>
        </authorList>
    </citation>
    <scope>NUCLEOTIDE SEQUENCE</scope>
    <source>
        <strain evidence="8">SM1012Den-03</strain>
    </source>
</reference>
<dbReference type="GO" id="GO:0072686">
    <property type="term" value="C:mitotic spindle"/>
    <property type="evidence" value="ECO:0007669"/>
    <property type="project" value="TreeGrafter"/>
</dbReference>
<dbReference type="PROSITE" id="PS51336">
    <property type="entry name" value="DM10"/>
    <property type="match status" value="2"/>
</dbReference>
<organism evidence="8">
    <name type="scientific">Skeletonema marinoi</name>
    <dbReference type="NCBI Taxonomy" id="267567"/>
    <lineage>
        <taxon>Eukaryota</taxon>
        <taxon>Sar</taxon>
        <taxon>Stramenopiles</taxon>
        <taxon>Ochrophyta</taxon>
        <taxon>Bacillariophyta</taxon>
        <taxon>Coscinodiscophyceae</taxon>
        <taxon>Thalassiosirophycidae</taxon>
        <taxon>Thalassiosirales</taxon>
        <taxon>Skeletonemataceae</taxon>
        <taxon>Skeletonema</taxon>
        <taxon>Skeletonema marinoi-dohrnii complex</taxon>
    </lineage>
</organism>
<dbReference type="GO" id="GO:0000281">
    <property type="term" value="P:mitotic cytokinesis"/>
    <property type="evidence" value="ECO:0007669"/>
    <property type="project" value="TreeGrafter"/>
</dbReference>
<evidence type="ECO:0000256" key="4">
    <source>
        <dbReference type="ARBA" id="ARBA00022737"/>
    </source>
</evidence>
<dbReference type="EMBL" id="HBGZ01001927">
    <property type="protein sequence ID" value="CAD9573448.1"/>
    <property type="molecule type" value="Transcribed_RNA"/>
</dbReference>
<dbReference type="GO" id="GO:0043014">
    <property type="term" value="F:alpha-tubulin binding"/>
    <property type="evidence" value="ECO:0007669"/>
    <property type="project" value="TreeGrafter"/>
</dbReference>
<protein>
    <recommendedName>
        <fullName evidence="7">DM10 domain-containing protein</fullName>
    </recommendedName>
</protein>
<evidence type="ECO:0000256" key="3">
    <source>
        <dbReference type="ARBA" id="ARBA00022490"/>
    </source>
</evidence>
<dbReference type="Gene3D" id="2.30.29.170">
    <property type="match status" value="2"/>
</dbReference>
<keyword evidence="3" id="KW-0963">Cytoplasm</keyword>
<proteinExistence type="predicted"/>
<dbReference type="Pfam" id="PF06565">
    <property type="entry name" value="DM10_dom"/>
    <property type="match status" value="2"/>
</dbReference>
<keyword evidence="4" id="KW-0677">Repeat</keyword>
<evidence type="ECO:0000256" key="2">
    <source>
        <dbReference type="ARBA" id="ARBA00004245"/>
    </source>
</evidence>
<accession>A0A7S2KD66</accession>
<dbReference type="SMART" id="SM00676">
    <property type="entry name" value="DM10"/>
    <property type="match status" value="1"/>
</dbReference>
<evidence type="ECO:0000259" key="7">
    <source>
        <dbReference type="PROSITE" id="PS51336"/>
    </source>
</evidence>
<dbReference type="PANTHER" id="PTHR12086">
    <property type="entry name" value="EF-HAND DOMAIN C-TERMINAL CONTAINING PROTEIN"/>
    <property type="match status" value="1"/>
</dbReference>
<dbReference type="PANTHER" id="PTHR12086:SF9">
    <property type="entry name" value="EF-HAND DOMAIN-CONTAINING PROTEIN 1"/>
    <property type="match status" value="1"/>
</dbReference>
<dbReference type="AlphaFoldDB" id="A0A7S2KD66"/>
<keyword evidence="6" id="KW-0966">Cell projection</keyword>
<evidence type="ECO:0000256" key="6">
    <source>
        <dbReference type="ARBA" id="ARBA00023273"/>
    </source>
</evidence>
<gene>
    <name evidence="8" type="ORF">SMAR0320_LOCUS1362</name>
</gene>
<dbReference type="InterPro" id="IPR040193">
    <property type="entry name" value="EFHC1/EFHC2/EFHB"/>
</dbReference>
<dbReference type="GO" id="GO:0060285">
    <property type="term" value="P:cilium-dependent cell motility"/>
    <property type="evidence" value="ECO:0007669"/>
    <property type="project" value="TreeGrafter"/>
</dbReference>
<evidence type="ECO:0000256" key="5">
    <source>
        <dbReference type="ARBA" id="ARBA00023212"/>
    </source>
</evidence>
<keyword evidence="5" id="KW-0206">Cytoskeleton</keyword>
<sequence>MHDVQPIPLPRDHFAEMNRAKMIRESGVPGLDRKRKMNDLKVVMESQLGKQSSMTDRGMFLEHGTDALCFHVTWDDRSRLYGNIQYFRLIYHLADDTIEIARASNTTRDGTVTFPKLLKRSKLPKSGQAFDDSDCYSWKDLAIGQIINVFGRMMLIVKCDRFTRDHYESNGIHLREDMPLEVEDKKAEIKRVVPPYNGFGSEEDSLRSCTGSINPPPLKKDMSSNKKSGIVLRFNASLVVDDDADDSSSMRKFAINFFLEDDTITIHEPPVSCWFVLSISSQFYSILAQN</sequence>
<feature type="domain" description="DM10" evidence="7">
    <location>
        <begin position="228"/>
        <end position="290"/>
    </location>
</feature>
<dbReference type="GO" id="GO:0005930">
    <property type="term" value="C:axoneme"/>
    <property type="evidence" value="ECO:0007669"/>
    <property type="project" value="TreeGrafter"/>
</dbReference>
<evidence type="ECO:0000313" key="8">
    <source>
        <dbReference type="EMBL" id="CAD9573448.1"/>
    </source>
</evidence>